<dbReference type="GO" id="GO:0009507">
    <property type="term" value="C:chloroplast"/>
    <property type="evidence" value="ECO:0007669"/>
    <property type="project" value="TreeGrafter"/>
</dbReference>
<dbReference type="PANTHER" id="PTHR11451:SF46">
    <property type="entry name" value="THREONINE--TRNA LIGASE"/>
    <property type="match status" value="1"/>
</dbReference>
<dbReference type="Gene3D" id="3.30.930.10">
    <property type="entry name" value="Bira Bifunctional Protein, Domain 2"/>
    <property type="match status" value="1"/>
</dbReference>
<dbReference type="GO" id="GO:0004829">
    <property type="term" value="F:threonine-tRNA ligase activity"/>
    <property type="evidence" value="ECO:0007669"/>
    <property type="project" value="TreeGrafter"/>
</dbReference>
<dbReference type="EMBL" id="HBEC01006450">
    <property type="protein sequence ID" value="CAD8282869.1"/>
    <property type="molecule type" value="Transcribed_RNA"/>
</dbReference>
<evidence type="ECO:0000256" key="1">
    <source>
        <dbReference type="ARBA" id="ARBA00022917"/>
    </source>
</evidence>
<reference evidence="3" key="1">
    <citation type="submission" date="2021-01" db="EMBL/GenBank/DDBJ databases">
        <authorList>
            <person name="Corre E."/>
            <person name="Pelletier E."/>
            <person name="Niang G."/>
            <person name="Scheremetjew M."/>
            <person name="Finn R."/>
            <person name="Kale V."/>
            <person name="Holt S."/>
            <person name="Cochrane G."/>
            <person name="Meng A."/>
            <person name="Brown T."/>
            <person name="Cohen L."/>
        </authorList>
    </citation>
    <scope>NUCLEOTIDE SEQUENCE</scope>
    <source>
        <strain evidence="3">CCMP219</strain>
    </source>
</reference>
<sequence>MACNRSFWRGDVKREGLQRVYAISFPDNKQLREYQHRIEEAKKRDHRLLGANQSLFFFHHLSPGSCFFLPRGARIHNALVQYIREKYWEYEYEEVISPNIYNFDLWHTSGHAEHYKVR</sequence>
<accession>A0A6U2CXQ1</accession>
<gene>
    <name evidence="2" type="ORF">CEUR00632_LOCUS2900</name>
    <name evidence="3" type="ORF">CEUR00632_LOCUS2904</name>
</gene>
<dbReference type="SUPFAM" id="SSF55681">
    <property type="entry name" value="Class II aaRS and biotin synthetases"/>
    <property type="match status" value="1"/>
</dbReference>
<dbReference type="EMBL" id="HBEC01006446">
    <property type="protein sequence ID" value="CAD8282865.1"/>
    <property type="molecule type" value="Transcribed_RNA"/>
</dbReference>
<protein>
    <submittedName>
        <fullName evidence="3">Uncharacterized protein</fullName>
    </submittedName>
</protein>
<name>A0A6U2CXQ1_9CHLO</name>
<dbReference type="GO" id="GO:0006435">
    <property type="term" value="P:threonyl-tRNA aminoacylation"/>
    <property type="evidence" value="ECO:0007669"/>
    <property type="project" value="TreeGrafter"/>
</dbReference>
<dbReference type="GO" id="GO:0005739">
    <property type="term" value="C:mitochondrion"/>
    <property type="evidence" value="ECO:0007669"/>
    <property type="project" value="TreeGrafter"/>
</dbReference>
<evidence type="ECO:0000313" key="3">
    <source>
        <dbReference type="EMBL" id="CAD8282869.1"/>
    </source>
</evidence>
<dbReference type="PANTHER" id="PTHR11451">
    <property type="entry name" value="THREONINE-TRNA LIGASE"/>
    <property type="match status" value="1"/>
</dbReference>
<keyword evidence="1" id="KW-0648">Protein biosynthesis</keyword>
<proteinExistence type="predicted"/>
<dbReference type="InterPro" id="IPR045864">
    <property type="entry name" value="aa-tRNA-synth_II/BPL/LPL"/>
</dbReference>
<evidence type="ECO:0000313" key="2">
    <source>
        <dbReference type="EMBL" id="CAD8282865.1"/>
    </source>
</evidence>
<organism evidence="3">
    <name type="scientific">Chlamydomonas euryale</name>
    <dbReference type="NCBI Taxonomy" id="1486919"/>
    <lineage>
        <taxon>Eukaryota</taxon>
        <taxon>Viridiplantae</taxon>
        <taxon>Chlorophyta</taxon>
        <taxon>core chlorophytes</taxon>
        <taxon>Chlorophyceae</taxon>
        <taxon>CS clade</taxon>
        <taxon>Chlamydomonadales</taxon>
        <taxon>Chlamydomonadaceae</taxon>
        <taxon>Chlamydomonas</taxon>
    </lineage>
</organism>
<dbReference type="AlphaFoldDB" id="A0A6U2CXQ1"/>